<dbReference type="Gene3D" id="3.40.50.150">
    <property type="entry name" value="Vaccinia Virus protein VP39"/>
    <property type="match status" value="1"/>
</dbReference>
<dbReference type="CDD" id="cd02440">
    <property type="entry name" value="AdoMet_MTases"/>
    <property type="match status" value="1"/>
</dbReference>
<dbReference type="EC" id="2.1.1.77" evidence="7"/>
<keyword evidence="5 7" id="KW-0808">Transferase</keyword>
<dbReference type="GO" id="GO:0004719">
    <property type="term" value="F:protein-L-isoaspartate (D-aspartate) O-methyltransferase activity"/>
    <property type="evidence" value="ECO:0007669"/>
    <property type="project" value="UniProtKB-EC"/>
</dbReference>
<proteinExistence type="inferred from homology"/>
<comment type="subcellular location">
    <subcellularLocation>
        <location evidence="1 7">Cytoplasm</location>
    </subcellularLocation>
</comment>
<dbReference type="PANTHER" id="PTHR11579">
    <property type="entry name" value="PROTEIN-L-ISOASPARTATE O-METHYLTRANSFERASE"/>
    <property type="match status" value="1"/>
</dbReference>
<keyword evidence="3 7" id="KW-0963">Cytoplasm</keyword>
<dbReference type="EMBL" id="CP113517">
    <property type="protein sequence ID" value="WAR43163.1"/>
    <property type="molecule type" value="Genomic_DNA"/>
</dbReference>
<evidence type="ECO:0000313" key="9">
    <source>
        <dbReference type="Proteomes" id="UP001162780"/>
    </source>
</evidence>
<evidence type="ECO:0000256" key="4">
    <source>
        <dbReference type="ARBA" id="ARBA00022603"/>
    </source>
</evidence>
<dbReference type="RefSeq" id="WP_255188144.1">
    <property type="nucleotide sequence ID" value="NZ_CP113517.1"/>
</dbReference>
<gene>
    <name evidence="7" type="primary">pcm</name>
    <name evidence="8" type="ORF">NM686_012240</name>
</gene>
<dbReference type="PROSITE" id="PS01279">
    <property type="entry name" value="PCMT"/>
    <property type="match status" value="1"/>
</dbReference>
<reference evidence="8" key="1">
    <citation type="submission" date="2022-11" db="EMBL/GenBank/DDBJ databases">
        <title>Methylomonas rapida sp. nov., Carotenoid-Producing Obligate Methanotrophs with High Growth Characteristics and Biotechnological Potential.</title>
        <authorList>
            <person name="Tikhonova E.N."/>
            <person name="Suleimanov R.Z."/>
            <person name="Miroshnikov K."/>
            <person name="Oshkin I.Y."/>
            <person name="Belova S.E."/>
            <person name="Danilova O.V."/>
            <person name="Ashikhmin A."/>
            <person name="Konopkin A."/>
            <person name="But S.Y."/>
            <person name="Khmelenina V.N."/>
            <person name="Kuznetsov N."/>
            <person name="Pimenov N.V."/>
            <person name="Dedysh S.N."/>
        </authorList>
    </citation>
    <scope>NUCLEOTIDE SEQUENCE</scope>
    <source>
        <strain evidence="8">MP1</strain>
    </source>
</reference>
<evidence type="ECO:0000256" key="2">
    <source>
        <dbReference type="ARBA" id="ARBA00005369"/>
    </source>
</evidence>
<keyword evidence="4 7" id="KW-0489">Methyltransferase</keyword>
<comment type="catalytic activity">
    <reaction evidence="7">
        <text>[protein]-L-isoaspartate + S-adenosyl-L-methionine = [protein]-L-isoaspartate alpha-methyl ester + S-adenosyl-L-homocysteine</text>
        <dbReference type="Rhea" id="RHEA:12705"/>
        <dbReference type="Rhea" id="RHEA-COMP:12143"/>
        <dbReference type="Rhea" id="RHEA-COMP:12144"/>
        <dbReference type="ChEBI" id="CHEBI:57856"/>
        <dbReference type="ChEBI" id="CHEBI:59789"/>
        <dbReference type="ChEBI" id="CHEBI:90596"/>
        <dbReference type="ChEBI" id="CHEBI:90598"/>
        <dbReference type="EC" id="2.1.1.77"/>
    </reaction>
</comment>
<comment type="similarity">
    <text evidence="2 7">Belongs to the methyltransferase superfamily. L-isoaspartyl/D-aspartyl protein methyltransferase family.</text>
</comment>
<dbReference type="SUPFAM" id="SSF53335">
    <property type="entry name" value="S-adenosyl-L-methionine-dependent methyltransferases"/>
    <property type="match status" value="1"/>
</dbReference>
<organism evidence="8 9">
    <name type="scientific">Methylomonas rapida</name>
    <dbReference type="NCBI Taxonomy" id="2963939"/>
    <lineage>
        <taxon>Bacteria</taxon>
        <taxon>Pseudomonadati</taxon>
        <taxon>Pseudomonadota</taxon>
        <taxon>Gammaproteobacteria</taxon>
        <taxon>Methylococcales</taxon>
        <taxon>Methylococcaceae</taxon>
        <taxon>Methylomonas</taxon>
    </lineage>
</organism>
<evidence type="ECO:0000256" key="6">
    <source>
        <dbReference type="ARBA" id="ARBA00022691"/>
    </source>
</evidence>
<keyword evidence="6 7" id="KW-0949">S-adenosyl-L-methionine</keyword>
<feature type="active site" evidence="7">
    <location>
        <position position="67"/>
    </location>
</feature>
<dbReference type="PANTHER" id="PTHR11579:SF0">
    <property type="entry name" value="PROTEIN-L-ISOASPARTATE(D-ASPARTATE) O-METHYLTRANSFERASE"/>
    <property type="match status" value="1"/>
</dbReference>
<evidence type="ECO:0000256" key="5">
    <source>
        <dbReference type="ARBA" id="ARBA00022679"/>
    </source>
</evidence>
<dbReference type="Proteomes" id="UP001162780">
    <property type="component" value="Chromosome"/>
</dbReference>
<name>A0ABY7GGM9_9GAMM</name>
<dbReference type="GO" id="GO:0032259">
    <property type="term" value="P:methylation"/>
    <property type="evidence" value="ECO:0007669"/>
    <property type="project" value="UniProtKB-KW"/>
</dbReference>
<evidence type="ECO:0000256" key="1">
    <source>
        <dbReference type="ARBA" id="ARBA00004496"/>
    </source>
</evidence>
<evidence type="ECO:0000256" key="3">
    <source>
        <dbReference type="ARBA" id="ARBA00022490"/>
    </source>
</evidence>
<protein>
    <recommendedName>
        <fullName evidence="7">Protein-L-isoaspartate O-methyltransferase</fullName>
        <ecNumber evidence="7">2.1.1.77</ecNumber>
    </recommendedName>
    <alternativeName>
        <fullName evidence="7">L-isoaspartyl protein carboxyl methyltransferase</fullName>
    </alternativeName>
    <alternativeName>
        <fullName evidence="7">Protein L-isoaspartyl methyltransferase</fullName>
    </alternativeName>
    <alternativeName>
        <fullName evidence="7">Protein-beta-aspartate methyltransferase</fullName>
        <shortName evidence="7">PIMT</shortName>
    </alternativeName>
</protein>
<comment type="function">
    <text evidence="7">Catalyzes the methyl esterification of L-isoaspartyl residues in peptides and proteins that result from spontaneous decomposition of normal L-aspartyl and L-asparaginyl residues. It plays a role in the repair and/or degradation of damaged proteins.</text>
</comment>
<sequence>MKDLDHMLRDIEREVELTSHFIGKDALDTRVMTAMEKVPRHEFLPEDLRYQAYENGPVPIGLGQTISQPYIVALMTDLLDSKPSDVILEIGTGSGYQAAVLAQLVRQVFTVEILERLAKDAGKRLKNLGYANITVRNGNGYDGWPEHAPFDGIIVTAAAPHVPPALIAQLRIGAKLVIPLGTPYGYQELVLMEKTAPDEMQSKTILGVRFVPLTGIHDKPEI</sequence>
<dbReference type="HAMAP" id="MF_00090">
    <property type="entry name" value="PIMT"/>
    <property type="match status" value="1"/>
</dbReference>
<dbReference type="InterPro" id="IPR000682">
    <property type="entry name" value="PCMT"/>
</dbReference>
<accession>A0ABY7GGM9</accession>
<dbReference type="NCBIfam" id="NF001453">
    <property type="entry name" value="PRK00312.1"/>
    <property type="match status" value="1"/>
</dbReference>
<dbReference type="InterPro" id="IPR029063">
    <property type="entry name" value="SAM-dependent_MTases_sf"/>
</dbReference>
<evidence type="ECO:0000256" key="7">
    <source>
        <dbReference type="HAMAP-Rule" id="MF_00090"/>
    </source>
</evidence>
<dbReference type="NCBIfam" id="TIGR00080">
    <property type="entry name" value="pimt"/>
    <property type="match status" value="1"/>
</dbReference>
<evidence type="ECO:0000313" key="8">
    <source>
        <dbReference type="EMBL" id="WAR43163.1"/>
    </source>
</evidence>
<dbReference type="Pfam" id="PF01135">
    <property type="entry name" value="PCMT"/>
    <property type="match status" value="1"/>
</dbReference>
<keyword evidence="9" id="KW-1185">Reference proteome</keyword>